<reference evidence="1" key="1">
    <citation type="submission" date="2022-05" db="EMBL/GenBank/DDBJ databases">
        <title>The Musa troglodytarum L. genome provides insights into the mechanism of non-climacteric behaviour and enrichment of carotenoids.</title>
        <authorList>
            <person name="Wang J."/>
        </authorList>
    </citation>
    <scope>NUCLEOTIDE SEQUENCE</scope>
    <source>
        <tissue evidence="1">Leaf</tissue>
    </source>
</reference>
<protein>
    <submittedName>
        <fullName evidence="1">Uncharacterized protein</fullName>
    </submittedName>
</protein>
<dbReference type="EMBL" id="CP097508">
    <property type="protein sequence ID" value="URE12629.1"/>
    <property type="molecule type" value="Genomic_DNA"/>
</dbReference>
<organism evidence="1 2">
    <name type="scientific">Musa troglodytarum</name>
    <name type="common">fe'i banana</name>
    <dbReference type="NCBI Taxonomy" id="320322"/>
    <lineage>
        <taxon>Eukaryota</taxon>
        <taxon>Viridiplantae</taxon>
        <taxon>Streptophyta</taxon>
        <taxon>Embryophyta</taxon>
        <taxon>Tracheophyta</taxon>
        <taxon>Spermatophyta</taxon>
        <taxon>Magnoliopsida</taxon>
        <taxon>Liliopsida</taxon>
        <taxon>Zingiberales</taxon>
        <taxon>Musaceae</taxon>
        <taxon>Musa</taxon>
    </lineage>
</organism>
<evidence type="ECO:0000313" key="1">
    <source>
        <dbReference type="EMBL" id="URE12629.1"/>
    </source>
</evidence>
<evidence type="ECO:0000313" key="2">
    <source>
        <dbReference type="Proteomes" id="UP001055439"/>
    </source>
</evidence>
<keyword evidence="2" id="KW-1185">Reference proteome</keyword>
<proteinExistence type="predicted"/>
<gene>
    <name evidence="1" type="ORF">MUK42_26761</name>
</gene>
<dbReference type="Proteomes" id="UP001055439">
    <property type="component" value="Chromosome 6"/>
</dbReference>
<sequence>MISKPRLARPGPITIPGLVSSTTSNCYLDLKQYQLHATCVSLHLSFSAHRTLKRLGESIHEVGSFDQFPICLNERRPQRERLFFIRDQGKAEITASKRANKASDYCLAPSRYHLHR</sequence>
<accession>A0A9E7GC90</accession>
<dbReference type="AlphaFoldDB" id="A0A9E7GC90"/>
<name>A0A9E7GC90_9LILI</name>